<dbReference type="Pfam" id="PF23114">
    <property type="entry name" value="NAD-bd_HRPKS_sdrA"/>
    <property type="match status" value="1"/>
</dbReference>
<keyword evidence="2" id="KW-0597">Phosphoprotein</keyword>
<dbReference type="SUPFAM" id="SSF55048">
    <property type="entry name" value="Probable ACP-binding domain of malonyl-CoA ACP transacylase"/>
    <property type="match status" value="1"/>
</dbReference>
<dbReference type="SMART" id="SM00823">
    <property type="entry name" value="PKS_PP"/>
    <property type="match status" value="1"/>
</dbReference>
<keyword evidence="6" id="KW-0012">Acyltransferase</keyword>
<dbReference type="GO" id="GO:0004312">
    <property type="term" value="F:fatty acid synthase activity"/>
    <property type="evidence" value="ECO:0007669"/>
    <property type="project" value="TreeGrafter"/>
</dbReference>
<reference evidence="12" key="2">
    <citation type="submission" date="2012-06" db="EMBL/GenBank/DDBJ databases">
        <authorList>
            <person name="So K.-K."/>
            <person name="Kim J.-M."/>
            <person name="Nguyen N.-L."/>
            <person name="Park J.-A."/>
            <person name="Kim B.-T."/>
            <person name="Park S.-M."/>
            <person name="Hwang K.-J."/>
            <person name="Kim D.-H."/>
        </authorList>
    </citation>
    <scope>NUCLEOTIDE SEQUENCE</scope>
    <source>
        <strain evidence="12">Cppks4</strain>
    </source>
</reference>
<dbReference type="InterPro" id="IPR050091">
    <property type="entry name" value="PKS_NRPS_Biosynth_Enz"/>
</dbReference>
<protein>
    <submittedName>
        <fullName evidence="12">Polyketide synthase</fullName>
    </submittedName>
</protein>
<dbReference type="SUPFAM" id="SSF50129">
    <property type="entry name" value="GroES-like"/>
    <property type="match status" value="1"/>
</dbReference>
<dbReference type="GO" id="GO:0006633">
    <property type="term" value="P:fatty acid biosynthetic process"/>
    <property type="evidence" value="ECO:0007669"/>
    <property type="project" value="TreeGrafter"/>
</dbReference>
<dbReference type="GO" id="GO:0031177">
    <property type="term" value="F:phosphopantetheine binding"/>
    <property type="evidence" value="ECO:0007669"/>
    <property type="project" value="InterPro"/>
</dbReference>
<evidence type="ECO:0000259" key="10">
    <source>
        <dbReference type="PROSITE" id="PS52004"/>
    </source>
</evidence>
<dbReference type="Gene3D" id="3.40.50.720">
    <property type="entry name" value="NAD(P)-binding Rossmann-like Domain"/>
    <property type="match status" value="2"/>
</dbReference>
<dbReference type="InterPro" id="IPR006162">
    <property type="entry name" value="Ppantetheine_attach_site"/>
</dbReference>
<feature type="active site" description="Proton donor; for dehydratase activity" evidence="7">
    <location>
        <position position="1179"/>
    </location>
</feature>
<keyword evidence="4" id="KW-0521">NADP</keyword>
<keyword evidence="1" id="KW-0596">Phosphopantetheine</keyword>
<dbReference type="Gene3D" id="3.40.366.10">
    <property type="entry name" value="Malonyl-Coenzyme A Acyl Carrier Protein, domain 2"/>
    <property type="match status" value="1"/>
</dbReference>
<evidence type="ECO:0000259" key="11">
    <source>
        <dbReference type="PROSITE" id="PS52019"/>
    </source>
</evidence>
<dbReference type="Pfam" id="PF14765">
    <property type="entry name" value="PS-DH"/>
    <property type="match status" value="1"/>
</dbReference>
<proteinExistence type="predicted"/>
<dbReference type="SUPFAM" id="SSF53901">
    <property type="entry name" value="Thiolase-like"/>
    <property type="match status" value="1"/>
</dbReference>
<dbReference type="SUPFAM" id="SSF52151">
    <property type="entry name" value="FabD/lysophospholipase-like"/>
    <property type="match status" value="1"/>
</dbReference>
<dbReference type="InterPro" id="IPR049900">
    <property type="entry name" value="PKS_mFAS_DH"/>
</dbReference>
<evidence type="ECO:0000256" key="8">
    <source>
        <dbReference type="SAM" id="MobiDB-lite"/>
    </source>
</evidence>
<name>J7H687_9PEZI</name>
<dbReference type="InterPro" id="IPR020843">
    <property type="entry name" value="ER"/>
</dbReference>
<evidence type="ECO:0000256" key="6">
    <source>
        <dbReference type="ARBA" id="ARBA00023315"/>
    </source>
</evidence>
<evidence type="ECO:0000313" key="12">
    <source>
        <dbReference type="EMBL" id="AFP89392.1"/>
    </source>
</evidence>
<dbReference type="SUPFAM" id="SSF47336">
    <property type="entry name" value="ACP-like"/>
    <property type="match status" value="1"/>
</dbReference>
<reference evidence="12" key="1">
    <citation type="journal article" date="2012" name="J. Microbiol. Methods">
        <title>Rapid screening of an ordered fosmid library to clone multiple polyketide synthase genes of the phytopathogenic fungus Cladosporium phlei.</title>
        <authorList>
            <person name="So K.K."/>
            <person name="Kim J.M."/>
            <person name="Nguyen N.L."/>
            <person name="Park J.A."/>
            <person name="Kim B.T."/>
            <person name="Park S.M."/>
            <person name="Hwang K.J."/>
            <person name="Kim D.H."/>
        </authorList>
    </citation>
    <scope>NUCLEOTIDE SEQUENCE</scope>
    <source>
        <strain evidence="12">Cppks4</strain>
    </source>
</reference>
<feature type="domain" description="Carrier" evidence="9">
    <location>
        <begin position="2308"/>
        <end position="2385"/>
    </location>
</feature>
<dbReference type="SMART" id="SM00825">
    <property type="entry name" value="PKS_KS"/>
    <property type="match status" value="1"/>
</dbReference>
<dbReference type="InterPro" id="IPR029063">
    <property type="entry name" value="SAM-dependent_MTases_sf"/>
</dbReference>
<feature type="region of interest" description="C-terminal hotdog fold" evidence="7">
    <location>
        <begin position="1114"/>
        <end position="1273"/>
    </location>
</feature>
<dbReference type="PANTHER" id="PTHR43775:SF18">
    <property type="entry name" value="ENZYME, PUTATIVE (JCVI)-RELATED"/>
    <property type="match status" value="1"/>
</dbReference>
<dbReference type="Pfam" id="PF02801">
    <property type="entry name" value="Ketoacyl-synt_C"/>
    <property type="match status" value="1"/>
</dbReference>
<dbReference type="InterPro" id="IPR013968">
    <property type="entry name" value="PKS_KR"/>
</dbReference>
<dbReference type="Gene3D" id="3.30.70.3290">
    <property type="match status" value="1"/>
</dbReference>
<dbReference type="InterPro" id="IPR042104">
    <property type="entry name" value="PKS_dehydratase_sf"/>
</dbReference>
<dbReference type="SMART" id="SM00826">
    <property type="entry name" value="PKS_DH"/>
    <property type="match status" value="1"/>
</dbReference>
<dbReference type="InterPro" id="IPR049552">
    <property type="entry name" value="PKS_DH_N"/>
</dbReference>
<dbReference type="Gene3D" id="1.10.1200.10">
    <property type="entry name" value="ACP-like"/>
    <property type="match status" value="1"/>
</dbReference>
<dbReference type="InterPro" id="IPR036736">
    <property type="entry name" value="ACP-like_sf"/>
</dbReference>
<dbReference type="Pfam" id="PF00109">
    <property type="entry name" value="ketoacyl-synt"/>
    <property type="match status" value="1"/>
</dbReference>
<dbReference type="Gene3D" id="3.40.47.10">
    <property type="match status" value="1"/>
</dbReference>
<dbReference type="EMBL" id="JX129226">
    <property type="protein sequence ID" value="AFP89392.1"/>
    <property type="molecule type" value="Genomic_DNA"/>
</dbReference>
<dbReference type="SMART" id="SM00822">
    <property type="entry name" value="PKS_KR"/>
    <property type="match status" value="1"/>
</dbReference>
<organism evidence="12">
    <name type="scientific">Cladosporium phlei</name>
    <dbReference type="NCBI Taxonomy" id="1116209"/>
    <lineage>
        <taxon>Eukaryota</taxon>
        <taxon>Fungi</taxon>
        <taxon>Dikarya</taxon>
        <taxon>Ascomycota</taxon>
        <taxon>Pezizomycotina</taxon>
        <taxon>Dothideomycetes</taxon>
        <taxon>Dothideomycetidae</taxon>
        <taxon>Cladosporiales</taxon>
        <taxon>Cladosporiaceae</taxon>
        <taxon>Cladosporium</taxon>
    </lineage>
</organism>
<dbReference type="Pfam" id="PF00698">
    <property type="entry name" value="Acyl_transf_1"/>
    <property type="match status" value="1"/>
</dbReference>
<dbReference type="InterPro" id="IPR013154">
    <property type="entry name" value="ADH-like_N"/>
</dbReference>
<dbReference type="InterPro" id="IPR014043">
    <property type="entry name" value="Acyl_transferase_dom"/>
</dbReference>
<sequence>MGFGYTQARYDVPNPSSPPSSLESDTKSVYMQDPIAVVGLANRLPGHSNNPTKLWQFLLRGGVAKNDPPESRFGLTGHYDGSHKPHTFKTPGAMFLEDHDPADFDPAFFRTTVADAIAMDPQQRMLLEVVYEALENAGISLSQIDGEAFGCFVGSYAVDYMDMQMRDPEDRAEGITVGAGRAILSNRISHFLNIKGASMTIDTACSGSLVSVDVACRYIQTGQIEGAIVAGANLYMSPDQNMDMGPMRTTASASGRCHTFDAKADGYCKSEAINCVILKHLDAALRDGDPIRAVIRGTATNSDGWTPGIASPAAEAQAVAIRAAYAAAGITNFHETGYLECHGTGTLAGDPVEVAAAASVLTQGRTDSNPLIIGSIKSNIGHSEPAAGVSGLIKGILAVEKNRIPGNPTFIDPNPKIDFKGLRVEASRMSRGWPNPKKRIASVNSFGYGGSNAHVVLQDAESYLGDRSLAHIASFVDEYTGSLFDEDDEEVSDNTALARPNVFVMSANDELSLKSYYKALRRHLIDPSVKIKPSDLAYTLSERRSHLFHRGFVVADILDLQEDALITGKQSSPPPKIGFIFTGQSAQWPQMGRGLIDAYSGARPLLAGLDKALQALPEPPSWSIIDELYDPRTPDHLRLPEFSQPLVTALQLVLVSALSEWGITPSSVVGHSSGEIAGAYAAGFLTAEDAIKIAFFRGEAAKQLQQAQSEAVGMLAVGIGAEEVIPYIGELSATVQIACYNSAKSVTLSGKASDLEIVKTRLQADSHFARALQVNLAYHSTYMTAIGERYQELVERNTGKPLPGNSNVTMYSSVTGGANSDLKDSLYWRTNMVSPVLFNDATTELLKAENPATLMIELGPSGALAGPFSQIKNALPEHGAGVQYFAAAKRGPDSVRSLFEVAGRVFAAGGDVNIRKVNTDERLVDTADPAIIVDLPNYSWNHSKQYWHESDASKEWRYRKYVHHDLLGSKVLGTPWSAPTFSKILDLKDLPWLKDHKMGNDIVFPAAGFCAMAIEALYQSTQVTAPTEGVVSANQLNYRLRNVTFDNALVLEESTPAKIKTTLAPSTTGSHGPWYHFSVATYSDGVSREHSAGLIRLENVEPPIVTDHTANPLQQTTSGKLWYKAMATAGYGFGPLFQKQLEVEATSGQRASRSLVDLTEPDSTWGKQSPYPLHPAALDGIFQTLRISLVAGIRPNIKSVLIPAIMDDLVVFANTSRPDRGISRTTSEYVGKGRRDDNKNYLSNATVHHPDTKKVILQLSGLRCHRLDTGFDPLGAHTFSKLSWKRDVTFLSQLSISPGDFSVTADDLLDLVAHRKPVLRVLEINLDAGDTESVWFGNGNNATRAAYRGYKFASADAAALVNAQARYEFHRATDFALLDLAKPLADHHHAEHDVVICKGSNLTLELATQALRNAKLLLAVGGHAVFLQGTVETVSSVGHIAPPLEADLTSAIESAGLKILTQYVFNEGQRITVSTLEDASSSANATSVKLFSFAGPTNLSTTIMEVLNKLGHNISVSDGAQLSHRETVLVLDELTESLLTRIDAKQWDVLQLLLSSRAKIVWVTHGSQLDVTNPQGALIHGLLRTIRSEDPGLSLTTLDVGDPVSSQTVSAISVLLRRLASSEPGIPIDTEYAERHGEIYISRVSPDEKINMFKNNESLNGALQDGSLRDQKTLVRLRAERIGTLDGLVFGEITSDELPVEPNHVEVDIYAAGLNFKDVAVTMGIVPENEHLLGIEGAGVVRRIASDVTTYKPGDRVVVLQTGTFANRIQASADRTHKIPDQLSYSDAATIPCVYLTSLYGLFNLAGLQKGNSVLIHSAAGGVGISAIKLAQYKQAEIFVTVGTEDKRRFLESEFGIPRSRMFSSRSTAFAKEILAATGGRGIDVILNSLTGELLDETWRICADGGTMVEIGKRDILDRKQLAMEPFDRNCSYRALDFSHKQISDALVADLLSTIFDLYDQGHVEPIRPIKQFSFADIPSAFAYMRGGKHIGKIVVADAPEDQVIVPIRRAGKQVTLQPEASYIIVGGLKGLCGSLAIAMAQRGAKHLIVMSRSGVSDQRSQSIVKDCASYGCRIYDSRGDVANIEDVKAAFSSGPYPVRGIIQGAMVLRDKPFEVMTVEDYHTTISSRVDGTLHLHNIAKDRGIELEFFTLLSSISGVLGQKAQANYAAANVFMDAFANFRNTLGLRANSVDLGVIEDVGYVAEQEGLAQRLDDKQWTGISEAVLLKILDFSILQQVDPINTNSRSQLITGIPVPQPEDSDLARDARFSSLFIPQDANSAGASSTKSDIGKEIQAFAVLLKSGAEDAALLPLVIDIVNKQLTKTLRLSEPIEPAKSLSAYGLDSLASVELRNWVRHELKAGLTTLEINSAPSLTALCEKILSKLKASG</sequence>
<feature type="domain" description="PKS/mFAS DH" evidence="11">
    <location>
        <begin position="964"/>
        <end position="1273"/>
    </location>
</feature>
<dbReference type="InterPro" id="IPR057326">
    <property type="entry name" value="KR_dom"/>
</dbReference>
<dbReference type="Pfam" id="PF08659">
    <property type="entry name" value="KR"/>
    <property type="match status" value="1"/>
</dbReference>
<dbReference type="InterPro" id="IPR009081">
    <property type="entry name" value="PP-bd_ACP"/>
</dbReference>
<dbReference type="InterPro" id="IPR049551">
    <property type="entry name" value="PKS_DH_C"/>
</dbReference>
<dbReference type="PROSITE" id="PS52004">
    <property type="entry name" value="KS3_2"/>
    <property type="match status" value="1"/>
</dbReference>
<feature type="region of interest" description="N-terminal hotdog fold" evidence="7">
    <location>
        <begin position="964"/>
        <end position="1102"/>
    </location>
</feature>
<dbReference type="InterPro" id="IPR014030">
    <property type="entry name" value="Ketoacyl_synth_N"/>
</dbReference>
<dbReference type="GO" id="GO:0030639">
    <property type="term" value="P:polyketide biosynthetic process"/>
    <property type="evidence" value="ECO:0007669"/>
    <property type="project" value="UniProtKB-ARBA"/>
</dbReference>
<evidence type="ECO:0000256" key="2">
    <source>
        <dbReference type="ARBA" id="ARBA00022553"/>
    </source>
</evidence>
<dbReference type="PROSITE" id="PS50075">
    <property type="entry name" value="CARRIER"/>
    <property type="match status" value="1"/>
</dbReference>
<dbReference type="GO" id="GO:0016491">
    <property type="term" value="F:oxidoreductase activity"/>
    <property type="evidence" value="ECO:0007669"/>
    <property type="project" value="InterPro"/>
</dbReference>
<feature type="region of interest" description="Disordered" evidence="8">
    <location>
        <begin position="1"/>
        <end position="25"/>
    </location>
</feature>
<evidence type="ECO:0000256" key="4">
    <source>
        <dbReference type="ARBA" id="ARBA00022857"/>
    </source>
</evidence>
<evidence type="ECO:0000256" key="1">
    <source>
        <dbReference type="ARBA" id="ARBA00022450"/>
    </source>
</evidence>
<dbReference type="Pfam" id="PF08240">
    <property type="entry name" value="ADH_N"/>
    <property type="match status" value="1"/>
</dbReference>
<dbReference type="Pfam" id="PF13602">
    <property type="entry name" value="ADH_zinc_N_2"/>
    <property type="match status" value="1"/>
</dbReference>
<dbReference type="GO" id="GO:1901336">
    <property type="term" value="P:lactone biosynthetic process"/>
    <property type="evidence" value="ECO:0007669"/>
    <property type="project" value="UniProtKB-ARBA"/>
</dbReference>
<dbReference type="PANTHER" id="PTHR43775">
    <property type="entry name" value="FATTY ACID SYNTHASE"/>
    <property type="match status" value="1"/>
</dbReference>
<dbReference type="SUPFAM" id="SSF51735">
    <property type="entry name" value="NAD(P)-binding Rossmann-fold domains"/>
    <property type="match status" value="3"/>
</dbReference>
<dbReference type="PROSITE" id="PS00012">
    <property type="entry name" value="PHOSPHOPANTETHEINE"/>
    <property type="match status" value="1"/>
</dbReference>
<dbReference type="InterPro" id="IPR020807">
    <property type="entry name" value="PKS_DH"/>
</dbReference>
<dbReference type="SMART" id="SM00829">
    <property type="entry name" value="PKS_ER"/>
    <property type="match status" value="1"/>
</dbReference>
<keyword evidence="5" id="KW-0511">Multifunctional enzyme</keyword>
<dbReference type="InterPro" id="IPR036291">
    <property type="entry name" value="NAD(P)-bd_dom_sf"/>
</dbReference>
<dbReference type="Gene3D" id="3.40.50.150">
    <property type="entry name" value="Vaccinia Virus protein VP39"/>
    <property type="match status" value="1"/>
</dbReference>
<evidence type="ECO:0000256" key="3">
    <source>
        <dbReference type="ARBA" id="ARBA00022679"/>
    </source>
</evidence>
<dbReference type="InterPro" id="IPR011032">
    <property type="entry name" value="GroES-like_sf"/>
</dbReference>
<dbReference type="Pfam" id="PF00550">
    <property type="entry name" value="PP-binding"/>
    <property type="match status" value="1"/>
</dbReference>
<dbReference type="PROSITE" id="PS52019">
    <property type="entry name" value="PKS_MFAS_DH"/>
    <property type="match status" value="1"/>
</dbReference>
<evidence type="ECO:0000256" key="5">
    <source>
        <dbReference type="ARBA" id="ARBA00023268"/>
    </source>
</evidence>
<dbReference type="InterPro" id="IPR014031">
    <property type="entry name" value="Ketoacyl_synth_C"/>
</dbReference>
<dbReference type="InterPro" id="IPR016039">
    <property type="entry name" value="Thiolase-like"/>
</dbReference>
<dbReference type="InterPro" id="IPR056501">
    <property type="entry name" value="NAD-bd_HRPKS_sdrA"/>
</dbReference>
<dbReference type="Pfam" id="PF21089">
    <property type="entry name" value="PKS_DH_N"/>
    <property type="match status" value="1"/>
</dbReference>
<feature type="domain" description="Ketosynthase family 3 (KS3)" evidence="10">
    <location>
        <begin position="32"/>
        <end position="459"/>
    </location>
</feature>
<dbReference type="InterPro" id="IPR016036">
    <property type="entry name" value="Malonyl_transacylase_ACP-bd"/>
</dbReference>
<dbReference type="InterPro" id="IPR032821">
    <property type="entry name" value="PKS_assoc"/>
</dbReference>
<evidence type="ECO:0000256" key="7">
    <source>
        <dbReference type="PROSITE-ProRule" id="PRU01363"/>
    </source>
</evidence>
<dbReference type="CDD" id="cd00833">
    <property type="entry name" value="PKS"/>
    <property type="match status" value="1"/>
</dbReference>
<dbReference type="Pfam" id="PF16197">
    <property type="entry name" value="KAsynt_C_assoc"/>
    <property type="match status" value="1"/>
</dbReference>
<dbReference type="FunFam" id="3.40.50.720:FF:000209">
    <property type="entry name" value="Polyketide synthase Pks12"/>
    <property type="match status" value="1"/>
</dbReference>
<dbReference type="InterPro" id="IPR020841">
    <property type="entry name" value="PKS_Beta-ketoAc_synthase_dom"/>
</dbReference>
<evidence type="ECO:0000259" key="9">
    <source>
        <dbReference type="PROSITE" id="PS50075"/>
    </source>
</evidence>
<feature type="active site" description="Proton acceptor; for dehydratase activity" evidence="7">
    <location>
        <position position="996"/>
    </location>
</feature>
<dbReference type="InterPro" id="IPR001227">
    <property type="entry name" value="Ac_transferase_dom_sf"/>
</dbReference>
<dbReference type="SMART" id="SM00827">
    <property type="entry name" value="PKS_AT"/>
    <property type="match status" value="1"/>
</dbReference>
<dbReference type="InterPro" id="IPR020806">
    <property type="entry name" value="PKS_PP-bd"/>
</dbReference>
<dbReference type="CDD" id="cd05195">
    <property type="entry name" value="enoyl_red"/>
    <property type="match status" value="1"/>
</dbReference>
<accession>J7H687</accession>
<dbReference type="Gene3D" id="3.10.129.110">
    <property type="entry name" value="Polyketide synthase dehydratase"/>
    <property type="match status" value="1"/>
</dbReference>
<dbReference type="Gene3D" id="3.90.180.10">
    <property type="entry name" value="Medium-chain alcohol dehydrogenases, catalytic domain"/>
    <property type="match status" value="1"/>
</dbReference>
<keyword evidence="3" id="KW-0808">Transferase</keyword>
<dbReference type="InterPro" id="IPR016035">
    <property type="entry name" value="Acyl_Trfase/lysoPLipase"/>
</dbReference>